<protein>
    <submittedName>
        <fullName evidence="2">Uncharacterized protein</fullName>
    </submittedName>
</protein>
<keyword evidence="1" id="KW-0812">Transmembrane</keyword>
<dbReference type="EMBL" id="BAAAMK010000008">
    <property type="protein sequence ID" value="GAA1961188.1"/>
    <property type="molecule type" value="Genomic_DNA"/>
</dbReference>
<proteinExistence type="predicted"/>
<gene>
    <name evidence="2" type="ORF">GCM10009717_29910</name>
</gene>
<comment type="caution">
    <text evidence="2">The sequence shown here is derived from an EMBL/GenBank/DDBJ whole genome shotgun (WGS) entry which is preliminary data.</text>
</comment>
<keyword evidence="3" id="KW-1185">Reference proteome</keyword>
<reference evidence="2 3" key="1">
    <citation type="journal article" date="2019" name="Int. J. Syst. Evol. Microbiol.">
        <title>The Global Catalogue of Microorganisms (GCM) 10K type strain sequencing project: providing services to taxonomists for standard genome sequencing and annotation.</title>
        <authorList>
            <consortium name="The Broad Institute Genomics Platform"/>
            <consortium name="The Broad Institute Genome Sequencing Center for Infectious Disease"/>
            <person name="Wu L."/>
            <person name="Ma J."/>
        </authorList>
    </citation>
    <scope>NUCLEOTIDE SEQUENCE [LARGE SCALE GENOMIC DNA]</scope>
    <source>
        <strain evidence="2 3">JCM 13584</strain>
    </source>
</reference>
<dbReference type="Proteomes" id="UP001499954">
    <property type="component" value="Unassembled WGS sequence"/>
</dbReference>
<accession>A0ABN2R023</accession>
<evidence type="ECO:0000313" key="3">
    <source>
        <dbReference type="Proteomes" id="UP001499954"/>
    </source>
</evidence>
<evidence type="ECO:0000313" key="2">
    <source>
        <dbReference type="EMBL" id="GAA1961188.1"/>
    </source>
</evidence>
<feature type="transmembrane region" description="Helical" evidence="1">
    <location>
        <begin position="53"/>
        <end position="77"/>
    </location>
</feature>
<keyword evidence="1" id="KW-0472">Membrane</keyword>
<sequence>MRRSQAVFFLGEAHLSGCRGSRDRAIPGLYRGGPAHQNGTTISKECAMSTEAVIWSVLGVIAAVGGIGLLASILALIRAPR</sequence>
<organism evidence="2 3">
    <name type="scientific">Agromyces allii</name>
    <dbReference type="NCBI Taxonomy" id="393607"/>
    <lineage>
        <taxon>Bacteria</taxon>
        <taxon>Bacillati</taxon>
        <taxon>Actinomycetota</taxon>
        <taxon>Actinomycetes</taxon>
        <taxon>Micrococcales</taxon>
        <taxon>Microbacteriaceae</taxon>
        <taxon>Agromyces</taxon>
    </lineage>
</organism>
<name>A0ABN2R023_9MICO</name>
<evidence type="ECO:0000256" key="1">
    <source>
        <dbReference type="SAM" id="Phobius"/>
    </source>
</evidence>
<keyword evidence="1" id="KW-1133">Transmembrane helix</keyword>